<keyword evidence="3" id="KW-1185">Reference proteome</keyword>
<dbReference type="Proteomes" id="UP001601992">
    <property type="component" value="Unassembled WGS sequence"/>
</dbReference>
<proteinExistence type="predicted"/>
<dbReference type="RefSeq" id="WP_040828071.1">
    <property type="nucleotide sequence ID" value="NZ_JBIAQY010000001.1"/>
</dbReference>
<feature type="region of interest" description="Disordered" evidence="1">
    <location>
        <begin position="86"/>
        <end position="105"/>
    </location>
</feature>
<comment type="caution">
    <text evidence="2">The sequence shown here is derived from an EMBL/GenBank/DDBJ whole genome shotgun (WGS) entry which is preliminary data.</text>
</comment>
<sequence>MADRAVHLVGSFPAESTEEAMRAMLAGTGGRLRTLPTGEVRRHELYILPIIEDLVNQGVLEAKRPMLSGAGHRTVHRLARDVESPSSTMDLGTYGRPRRRCRSSGSCAVRPSRGIAALAAAAPEGTRFGVHLCLGSKGNRTRAVPRSARPLVDLANAVARHWPSGRTLEFVHGPLSGVSHPPSDDPGFYAPLADLALPVGTAFYAGFVHESPDEDQQMRTLHMIEQALGRPVNAVASPCGSGRDSRELAEVHMARACALAVAE</sequence>
<organism evidence="2 3">
    <name type="scientific">Nocardia jiangxiensis</name>
    <dbReference type="NCBI Taxonomy" id="282685"/>
    <lineage>
        <taxon>Bacteria</taxon>
        <taxon>Bacillati</taxon>
        <taxon>Actinomycetota</taxon>
        <taxon>Actinomycetes</taxon>
        <taxon>Mycobacteriales</taxon>
        <taxon>Nocardiaceae</taxon>
        <taxon>Nocardia</taxon>
    </lineage>
</organism>
<reference evidence="2 3" key="1">
    <citation type="submission" date="2024-10" db="EMBL/GenBank/DDBJ databases">
        <title>The Natural Products Discovery Center: Release of the First 8490 Sequenced Strains for Exploring Actinobacteria Biosynthetic Diversity.</title>
        <authorList>
            <person name="Kalkreuter E."/>
            <person name="Kautsar S.A."/>
            <person name="Yang D."/>
            <person name="Bader C.D."/>
            <person name="Teijaro C.N."/>
            <person name="Fluegel L."/>
            <person name="Davis C.M."/>
            <person name="Simpson J.R."/>
            <person name="Lauterbach L."/>
            <person name="Steele A.D."/>
            <person name="Gui C."/>
            <person name="Meng S."/>
            <person name="Li G."/>
            <person name="Viehrig K."/>
            <person name="Ye F."/>
            <person name="Su P."/>
            <person name="Kiefer A.F."/>
            <person name="Nichols A."/>
            <person name="Cepeda A.J."/>
            <person name="Yan W."/>
            <person name="Fan B."/>
            <person name="Jiang Y."/>
            <person name="Adhikari A."/>
            <person name="Zheng C.-J."/>
            <person name="Schuster L."/>
            <person name="Cowan T.M."/>
            <person name="Smanski M.J."/>
            <person name="Chevrette M.G."/>
            <person name="De Carvalho L.P.S."/>
            <person name="Shen B."/>
        </authorList>
    </citation>
    <scope>NUCLEOTIDE SEQUENCE [LARGE SCALE GENOMIC DNA]</scope>
    <source>
        <strain evidence="2 3">NPDC002593</strain>
    </source>
</reference>
<evidence type="ECO:0000313" key="3">
    <source>
        <dbReference type="Proteomes" id="UP001601992"/>
    </source>
</evidence>
<evidence type="ECO:0000313" key="2">
    <source>
        <dbReference type="EMBL" id="MFF3566960.1"/>
    </source>
</evidence>
<gene>
    <name evidence="2" type="ORF">ACFYXQ_04170</name>
</gene>
<dbReference type="EMBL" id="JBIAQY010000001">
    <property type="protein sequence ID" value="MFF3566960.1"/>
    <property type="molecule type" value="Genomic_DNA"/>
</dbReference>
<protein>
    <submittedName>
        <fullName evidence="2">Uncharacterized protein</fullName>
    </submittedName>
</protein>
<evidence type="ECO:0000256" key="1">
    <source>
        <dbReference type="SAM" id="MobiDB-lite"/>
    </source>
</evidence>
<name>A0ABW6RUL4_9NOCA</name>
<accession>A0ABW6RUL4</accession>